<dbReference type="PANTHER" id="PTHR24006">
    <property type="entry name" value="UBIQUITIN CARBOXYL-TERMINAL HYDROLASE"/>
    <property type="match status" value="1"/>
</dbReference>
<evidence type="ECO:0000313" key="3">
    <source>
        <dbReference type="EMBL" id="CEK72145.1"/>
    </source>
</evidence>
<evidence type="ECO:0000256" key="1">
    <source>
        <dbReference type="SAM" id="MobiDB-lite"/>
    </source>
</evidence>
<name>A0A0B6ZWJ3_9EUPU</name>
<dbReference type="InterPro" id="IPR018200">
    <property type="entry name" value="USP_CS"/>
</dbReference>
<dbReference type="Pfam" id="PF00443">
    <property type="entry name" value="UCH"/>
    <property type="match status" value="1"/>
</dbReference>
<dbReference type="InterPro" id="IPR050164">
    <property type="entry name" value="Peptidase_C19"/>
</dbReference>
<dbReference type="GO" id="GO:0004843">
    <property type="term" value="F:cysteine-type deubiquitinase activity"/>
    <property type="evidence" value="ECO:0007669"/>
    <property type="project" value="InterPro"/>
</dbReference>
<organism evidence="3">
    <name type="scientific">Arion vulgaris</name>
    <dbReference type="NCBI Taxonomy" id="1028688"/>
    <lineage>
        <taxon>Eukaryota</taxon>
        <taxon>Metazoa</taxon>
        <taxon>Spiralia</taxon>
        <taxon>Lophotrochozoa</taxon>
        <taxon>Mollusca</taxon>
        <taxon>Gastropoda</taxon>
        <taxon>Heterobranchia</taxon>
        <taxon>Euthyneura</taxon>
        <taxon>Panpulmonata</taxon>
        <taxon>Eupulmonata</taxon>
        <taxon>Stylommatophora</taxon>
        <taxon>Helicina</taxon>
        <taxon>Arionoidea</taxon>
        <taxon>Arionidae</taxon>
        <taxon>Arion</taxon>
    </lineage>
</organism>
<sequence>EHTCNDSELHLSEKYSGNNSCTTSSKSCPVTANSHLVQLEDIARHLAPKCENTNQDFQSHLLYGLSSVIIHSGTSSECGHYYCYARHSQSGQINPELLKNNCDSFDNLDLLPDKWYNFNDSRVSPATFDSFSNVTKRFSKDTAYVLIYRRLDQGGRSSSGVDMDQVLRADLRDAVIKDNEAYLKEQEMEARIQEEQRRRKTSSVKSVNLHTWHGKDDDHDPDGGNYGWDDGFGNGLDINGSRFVF</sequence>
<accession>A0A0B6ZWJ3</accession>
<proteinExistence type="predicted"/>
<dbReference type="EMBL" id="HACG01025280">
    <property type="protein sequence ID" value="CEK72145.1"/>
    <property type="molecule type" value="Transcribed_RNA"/>
</dbReference>
<dbReference type="GO" id="GO:0005829">
    <property type="term" value="C:cytosol"/>
    <property type="evidence" value="ECO:0007669"/>
    <property type="project" value="TreeGrafter"/>
</dbReference>
<feature type="non-terminal residue" evidence="3">
    <location>
        <position position="1"/>
    </location>
</feature>
<protein>
    <recommendedName>
        <fullName evidence="2">USP domain-containing protein</fullName>
    </recommendedName>
</protein>
<dbReference type="GO" id="GO:0005634">
    <property type="term" value="C:nucleus"/>
    <property type="evidence" value="ECO:0007669"/>
    <property type="project" value="TreeGrafter"/>
</dbReference>
<feature type="domain" description="USP" evidence="2">
    <location>
        <begin position="1"/>
        <end position="151"/>
    </location>
</feature>
<dbReference type="PROSITE" id="PS50235">
    <property type="entry name" value="USP_3"/>
    <property type="match status" value="1"/>
</dbReference>
<dbReference type="PROSITE" id="PS00973">
    <property type="entry name" value="USP_2"/>
    <property type="match status" value="1"/>
</dbReference>
<reference evidence="3" key="1">
    <citation type="submission" date="2014-12" db="EMBL/GenBank/DDBJ databases">
        <title>Insight into the proteome of Arion vulgaris.</title>
        <authorList>
            <person name="Aradska J."/>
            <person name="Bulat T."/>
            <person name="Smidak R."/>
            <person name="Sarate P."/>
            <person name="Gangsoo J."/>
            <person name="Sialana F."/>
            <person name="Bilban M."/>
            <person name="Lubec G."/>
        </authorList>
    </citation>
    <scope>NUCLEOTIDE SEQUENCE</scope>
    <source>
        <tissue evidence="3">Skin</tissue>
    </source>
</reference>
<dbReference type="SUPFAM" id="SSF54001">
    <property type="entry name" value="Cysteine proteinases"/>
    <property type="match status" value="1"/>
</dbReference>
<evidence type="ECO:0000259" key="2">
    <source>
        <dbReference type="PROSITE" id="PS50235"/>
    </source>
</evidence>
<dbReference type="InterPro" id="IPR001394">
    <property type="entry name" value="Peptidase_C19_UCH"/>
</dbReference>
<gene>
    <name evidence="3" type="primary">ORF81256</name>
</gene>
<dbReference type="InterPro" id="IPR038765">
    <property type="entry name" value="Papain-like_cys_pep_sf"/>
</dbReference>
<dbReference type="GO" id="GO:0016579">
    <property type="term" value="P:protein deubiquitination"/>
    <property type="evidence" value="ECO:0007669"/>
    <property type="project" value="InterPro"/>
</dbReference>
<dbReference type="PANTHER" id="PTHR24006:SF908">
    <property type="entry name" value="DEUBIQUITINATING APOPTOTIC INHIBITOR, ISOFORM A"/>
    <property type="match status" value="1"/>
</dbReference>
<dbReference type="AlphaFoldDB" id="A0A0B6ZWJ3"/>
<feature type="compositionally biased region" description="Basic and acidic residues" evidence="1">
    <location>
        <begin position="213"/>
        <end position="222"/>
    </location>
</feature>
<dbReference type="InterPro" id="IPR028889">
    <property type="entry name" value="USP"/>
</dbReference>
<dbReference type="Gene3D" id="3.90.70.10">
    <property type="entry name" value="Cysteine proteinases"/>
    <property type="match status" value="1"/>
</dbReference>
<feature type="region of interest" description="Disordered" evidence="1">
    <location>
        <begin position="193"/>
        <end position="222"/>
    </location>
</feature>